<dbReference type="EMBL" id="JAINVZ010000025">
    <property type="protein sequence ID" value="MBY8888520.1"/>
    <property type="molecule type" value="Genomic_DNA"/>
</dbReference>
<reference evidence="1 2" key="1">
    <citation type="submission" date="2021-08" db="EMBL/GenBank/DDBJ databases">
        <title>Streptomyces sp. PTM05 isolated from lichen.</title>
        <authorList>
            <person name="Somphong A."/>
            <person name="Phongsopitanun W."/>
            <person name="Tanasupawat S."/>
        </authorList>
    </citation>
    <scope>NUCLEOTIDE SEQUENCE [LARGE SCALE GENOMIC DNA]</scope>
    <source>
        <strain evidence="1 2">Ptm05</strain>
    </source>
</reference>
<evidence type="ECO:0000313" key="1">
    <source>
        <dbReference type="EMBL" id="MBY8888520.1"/>
    </source>
</evidence>
<sequence length="92" mass="10304">MVRVTLRTLVSALASDELRAALAWLDGGTRPAVDDLLDRRDFELSIYHGQTRVTWTVRPVAFLPFAHRLGRELPTCVDRFTGARAPRRNGSA</sequence>
<evidence type="ECO:0008006" key="3">
    <source>
        <dbReference type="Google" id="ProtNLM"/>
    </source>
</evidence>
<keyword evidence="2" id="KW-1185">Reference proteome</keyword>
<evidence type="ECO:0000313" key="2">
    <source>
        <dbReference type="Proteomes" id="UP001198565"/>
    </source>
</evidence>
<organism evidence="1 2">
    <name type="scientific">Streptantibioticus parmotrematis</name>
    <dbReference type="NCBI Taxonomy" id="2873249"/>
    <lineage>
        <taxon>Bacteria</taxon>
        <taxon>Bacillati</taxon>
        <taxon>Actinomycetota</taxon>
        <taxon>Actinomycetes</taxon>
        <taxon>Kitasatosporales</taxon>
        <taxon>Streptomycetaceae</taxon>
        <taxon>Streptantibioticus</taxon>
    </lineage>
</organism>
<dbReference type="RefSeq" id="WP_222981236.1">
    <property type="nucleotide sequence ID" value="NZ_JAINVZ010000025.1"/>
</dbReference>
<dbReference type="Proteomes" id="UP001198565">
    <property type="component" value="Unassembled WGS sequence"/>
</dbReference>
<accession>A0ABS7QZ86</accession>
<protein>
    <recommendedName>
        <fullName evidence="3">DUF2470 domain-containing protein</fullName>
    </recommendedName>
</protein>
<comment type="caution">
    <text evidence="1">The sequence shown here is derived from an EMBL/GenBank/DDBJ whole genome shotgun (WGS) entry which is preliminary data.</text>
</comment>
<proteinExistence type="predicted"/>
<name>A0ABS7QZ86_9ACTN</name>
<gene>
    <name evidence="1" type="ORF">K7472_27300</name>
</gene>